<dbReference type="OrthoDB" id="941679at2759"/>
<accession>A0A835R9P4</accession>
<organism evidence="2 3">
    <name type="scientific">Vanilla planifolia</name>
    <name type="common">Vanilla</name>
    <dbReference type="NCBI Taxonomy" id="51239"/>
    <lineage>
        <taxon>Eukaryota</taxon>
        <taxon>Viridiplantae</taxon>
        <taxon>Streptophyta</taxon>
        <taxon>Embryophyta</taxon>
        <taxon>Tracheophyta</taxon>
        <taxon>Spermatophyta</taxon>
        <taxon>Magnoliopsida</taxon>
        <taxon>Liliopsida</taxon>
        <taxon>Asparagales</taxon>
        <taxon>Orchidaceae</taxon>
        <taxon>Vanilloideae</taxon>
        <taxon>Vanilleae</taxon>
        <taxon>Vanilla</taxon>
    </lineage>
</organism>
<dbReference type="EMBL" id="JADCNL010000004">
    <property type="protein sequence ID" value="KAG0485191.1"/>
    <property type="molecule type" value="Genomic_DNA"/>
</dbReference>
<reference evidence="2 3" key="1">
    <citation type="journal article" date="2020" name="Nat. Food">
        <title>A phased Vanilla planifolia genome enables genetic improvement of flavour and production.</title>
        <authorList>
            <person name="Hasing T."/>
            <person name="Tang H."/>
            <person name="Brym M."/>
            <person name="Khazi F."/>
            <person name="Huang T."/>
            <person name="Chambers A.H."/>
        </authorList>
    </citation>
    <scope>NUCLEOTIDE SEQUENCE [LARGE SCALE GENOMIC DNA]</scope>
    <source>
        <tissue evidence="2">Leaf</tissue>
    </source>
</reference>
<keyword evidence="3" id="KW-1185">Reference proteome</keyword>
<name>A0A835R9P4_VANPL</name>
<dbReference type="PANTHER" id="PTHR33696:SF1">
    <property type="entry name" value="T22J18.15"/>
    <property type="match status" value="1"/>
</dbReference>
<feature type="region of interest" description="Disordered" evidence="1">
    <location>
        <begin position="1"/>
        <end position="48"/>
    </location>
</feature>
<evidence type="ECO:0000256" key="1">
    <source>
        <dbReference type="SAM" id="MobiDB-lite"/>
    </source>
</evidence>
<proteinExistence type="predicted"/>
<comment type="caution">
    <text evidence="2">The sequence shown here is derived from an EMBL/GenBank/DDBJ whole genome shotgun (WGS) entry which is preliminary data.</text>
</comment>
<evidence type="ECO:0000313" key="2">
    <source>
        <dbReference type="EMBL" id="KAG0485191.1"/>
    </source>
</evidence>
<dbReference type="PANTHER" id="PTHR33696">
    <property type="entry name" value="T22J18.15-RELATED"/>
    <property type="match status" value="1"/>
</dbReference>
<feature type="region of interest" description="Disordered" evidence="1">
    <location>
        <begin position="70"/>
        <end position="95"/>
    </location>
</feature>
<sequence length="213" mass="22454">MEEMNSLLREDPLINSSPSSDGRPPPRRLGSSRTPSFSSSASSLCDSPSSFAPLPPLPFHPFLPSSAVPFSWERQPGIPKSPSSPPSATGIRGANSLLLPLPPSIRSAAFPPRKKNRWKAGEDPFAVALAQCAKLSPPTSGDVLDALCVPPQASSSSNSTGNKRRPTIADRIGLVLLYASCKTSCSVSETTLVVSRSTLRAAGPYGLLNHHTD</sequence>
<dbReference type="AlphaFoldDB" id="A0A835R9P4"/>
<feature type="compositionally biased region" description="Low complexity" evidence="1">
    <location>
        <begin position="16"/>
        <end position="48"/>
    </location>
</feature>
<evidence type="ECO:0000313" key="3">
    <source>
        <dbReference type="Proteomes" id="UP000636800"/>
    </source>
</evidence>
<protein>
    <submittedName>
        <fullName evidence="2">Uncharacterized protein</fullName>
    </submittedName>
</protein>
<dbReference type="Proteomes" id="UP000636800">
    <property type="component" value="Unassembled WGS sequence"/>
</dbReference>
<gene>
    <name evidence="2" type="ORF">HPP92_009270</name>
</gene>